<protein>
    <recommendedName>
        <fullName evidence="5">Lipoprotein</fullName>
    </recommendedName>
</protein>
<evidence type="ECO:0008006" key="5">
    <source>
        <dbReference type="Google" id="ProtNLM"/>
    </source>
</evidence>
<organism evidence="3 4">
    <name type="scientific">Cohnella kolymensis</name>
    <dbReference type="NCBI Taxonomy" id="1590652"/>
    <lineage>
        <taxon>Bacteria</taxon>
        <taxon>Bacillati</taxon>
        <taxon>Bacillota</taxon>
        <taxon>Bacilli</taxon>
        <taxon>Bacillales</taxon>
        <taxon>Paenibacillaceae</taxon>
        <taxon>Cohnella</taxon>
    </lineage>
</organism>
<sequence>MLKKLAATALICTIALTGAACSSKNGNNDAAGTPALSTASSSPSATAPASASENPDVSKTKAFIAGRMAEEKVNYLFHQTTSEDEKPILNPVTPDKESAAKFLNAYIDPALTEKILTYYLTEEKADNAIVVKSDPFFTVSILAAASKDDLTYEGADNEYKMTTKDGGVFTVKKNTENNFVLADFVKQ</sequence>
<dbReference type="EMBL" id="JXAL01000001">
    <property type="protein sequence ID" value="KIL37508.1"/>
    <property type="molecule type" value="Genomic_DNA"/>
</dbReference>
<evidence type="ECO:0000313" key="3">
    <source>
        <dbReference type="EMBL" id="KIL37508.1"/>
    </source>
</evidence>
<comment type="caution">
    <text evidence="3">The sequence shown here is derived from an EMBL/GenBank/DDBJ whole genome shotgun (WGS) entry which is preliminary data.</text>
</comment>
<evidence type="ECO:0000256" key="2">
    <source>
        <dbReference type="SAM" id="SignalP"/>
    </source>
</evidence>
<gene>
    <name evidence="3" type="ORF">SD71_02430</name>
</gene>
<keyword evidence="2" id="KW-0732">Signal</keyword>
<feature type="chain" id="PRO_5046382453" description="Lipoprotein" evidence="2">
    <location>
        <begin position="20"/>
        <end position="187"/>
    </location>
</feature>
<dbReference type="RefSeq" id="WP_041059047.1">
    <property type="nucleotide sequence ID" value="NZ_JXAL01000001.1"/>
</dbReference>
<reference evidence="3 4" key="1">
    <citation type="submission" date="2014-12" db="EMBL/GenBank/DDBJ databases">
        <title>Draft genome sequence of Cohnella kolymensis strain B-2846.</title>
        <authorList>
            <person name="Karlyshev A.V."/>
            <person name="Kudryashova E.B."/>
        </authorList>
    </citation>
    <scope>NUCLEOTIDE SEQUENCE [LARGE SCALE GENOMIC DNA]</scope>
    <source>
        <strain evidence="3 4">VKM B-2846</strain>
    </source>
</reference>
<feature type="compositionally biased region" description="Low complexity" evidence="1">
    <location>
        <begin position="32"/>
        <end position="52"/>
    </location>
</feature>
<evidence type="ECO:0000313" key="4">
    <source>
        <dbReference type="Proteomes" id="UP000054526"/>
    </source>
</evidence>
<dbReference type="PROSITE" id="PS51257">
    <property type="entry name" value="PROKAR_LIPOPROTEIN"/>
    <property type="match status" value="1"/>
</dbReference>
<dbReference type="Proteomes" id="UP000054526">
    <property type="component" value="Unassembled WGS sequence"/>
</dbReference>
<feature type="signal peptide" evidence="2">
    <location>
        <begin position="1"/>
        <end position="19"/>
    </location>
</feature>
<proteinExistence type="predicted"/>
<feature type="region of interest" description="Disordered" evidence="1">
    <location>
        <begin position="32"/>
        <end position="54"/>
    </location>
</feature>
<name>A0ABR5A9J3_9BACL</name>
<evidence type="ECO:0000256" key="1">
    <source>
        <dbReference type="SAM" id="MobiDB-lite"/>
    </source>
</evidence>
<keyword evidence="4" id="KW-1185">Reference proteome</keyword>
<accession>A0ABR5A9J3</accession>